<accession>A0AAD4MU92</accession>
<proteinExistence type="predicted"/>
<sequence>MCAICTLNVRNVILKCHGTDLLLRLSEAAATKTVTVLTDDSSVNYSPEMSSAIEMLIKNMFIKVIIAGLVQPKGPASAGWHRMAEKQSTTHPLVLSRAKN</sequence>
<name>A0AAD4MU92_9BILA</name>
<gene>
    <name evidence="2" type="ORF">DdX_13299</name>
</gene>
<keyword evidence="3" id="KW-1185">Reference proteome</keyword>
<dbReference type="Proteomes" id="UP001201812">
    <property type="component" value="Unassembled WGS sequence"/>
</dbReference>
<dbReference type="AlphaFoldDB" id="A0AAD4MU92"/>
<reference evidence="2" key="1">
    <citation type="submission" date="2022-01" db="EMBL/GenBank/DDBJ databases">
        <title>Genome Sequence Resource for Two Populations of Ditylenchus destructor, the Migratory Endoparasitic Phytonematode.</title>
        <authorList>
            <person name="Zhang H."/>
            <person name="Lin R."/>
            <person name="Xie B."/>
        </authorList>
    </citation>
    <scope>NUCLEOTIDE SEQUENCE</scope>
    <source>
        <strain evidence="2">BazhouSP</strain>
    </source>
</reference>
<organism evidence="2 3">
    <name type="scientific">Ditylenchus destructor</name>
    <dbReference type="NCBI Taxonomy" id="166010"/>
    <lineage>
        <taxon>Eukaryota</taxon>
        <taxon>Metazoa</taxon>
        <taxon>Ecdysozoa</taxon>
        <taxon>Nematoda</taxon>
        <taxon>Chromadorea</taxon>
        <taxon>Rhabditida</taxon>
        <taxon>Tylenchina</taxon>
        <taxon>Tylenchomorpha</taxon>
        <taxon>Sphaerularioidea</taxon>
        <taxon>Anguinidae</taxon>
        <taxon>Anguininae</taxon>
        <taxon>Ditylenchus</taxon>
    </lineage>
</organism>
<evidence type="ECO:0000313" key="2">
    <source>
        <dbReference type="EMBL" id="KAI1706068.1"/>
    </source>
</evidence>
<feature type="region of interest" description="Disordered" evidence="1">
    <location>
        <begin position="80"/>
        <end position="100"/>
    </location>
</feature>
<dbReference type="EMBL" id="JAKKPZ010000051">
    <property type="protein sequence ID" value="KAI1706068.1"/>
    <property type="molecule type" value="Genomic_DNA"/>
</dbReference>
<comment type="caution">
    <text evidence="2">The sequence shown here is derived from an EMBL/GenBank/DDBJ whole genome shotgun (WGS) entry which is preliminary data.</text>
</comment>
<protein>
    <submittedName>
        <fullName evidence="2">Uncharacterized protein</fullName>
    </submittedName>
</protein>
<evidence type="ECO:0000256" key="1">
    <source>
        <dbReference type="SAM" id="MobiDB-lite"/>
    </source>
</evidence>
<evidence type="ECO:0000313" key="3">
    <source>
        <dbReference type="Proteomes" id="UP001201812"/>
    </source>
</evidence>